<dbReference type="GO" id="GO:0000287">
    <property type="term" value="F:magnesium ion binding"/>
    <property type="evidence" value="ECO:0007669"/>
    <property type="project" value="UniProtKB-UniRule"/>
</dbReference>
<dbReference type="HAMAP" id="MF_01139">
    <property type="entry name" value="ISPT"/>
    <property type="match status" value="1"/>
</dbReference>
<dbReference type="KEGG" id="lhf:JCM16775_2266"/>
<comment type="function">
    <text evidence="2">Catalyzes the condensation of isopentenyl diphosphate (IPP) with allylic pyrophosphates generating different type of terpenoids.</text>
</comment>
<evidence type="ECO:0000256" key="2">
    <source>
        <dbReference type="HAMAP-Rule" id="MF_01139"/>
    </source>
</evidence>
<evidence type="ECO:0000313" key="4">
    <source>
        <dbReference type="Proteomes" id="UP000321892"/>
    </source>
</evidence>
<dbReference type="Gene3D" id="3.40.1180.10">
    <property type="entry name" value="Decaprenyl diphosphate synthase-like"/>
    <property type="match status" value="1"/>
</dbReference>
<gene>
    <name evidence="3" type="ORF">JCM16775_2266</name>
</gene>
<proteinExistence type="inferred from homology"/>
<keyword evidence="2" id="KW-0479">Metal-binding</keyword>
<reference evidence="3 4" key="1">
    <citation type="submission" date="2019-07" db="EMBL/GenBank/DDBJ databases">
        <title>Complete Genome Sequence of Leptotrichia hofstadii Strain JCM16775.</title>
        <authorList>
            <person name="Watanabe S."/>
            <person name="Cui L."/>
        </authorList>
    </citation>
    <scope>NUCLEOTIDE SEQUENCE [LARGE SCALE GENOMIC DNA]</scope>
    <source>
        <strain evidence="3 4">JCM16775</strain>
    </source>
</reference>
<keyword evidence="4" id="KW-1185">Reference proteome</keyword>
<dbReference type="OrthoDB" id="4191603at2"/>
<comment type="similarity">
    <text evidence="2">Belongs to the UPP synthase family.</text>
</comment>
<comment type="cofactor">
    <cofactor evidence="2">
        <name>Mg(2+)</name>
        <dbReference type="ChEBI" id="CHEBI:18420"/>
    </cofactor>
    <text evidence="2">Binds 2 magnesium ions per subunit.</text>
</comment>
<dbReference type="NCBIfam" id="TIGR00055">
    <property type="entry name" value="uppS"/>
    <property type="match status" value="1"/>
</dbReference>
<feature type="active site" evidence="2">
    <location>
        <position position="17"/>
    </location>
</feature>
<dbReference type="InterPro" id="IPR018520">
    <property type="entry name" value="UPP_synth-like_CS"/>
</dbReference>
<comment type="subunit">
    <text evidence="2">Homodimer.</text>
</comment>
<dbReference type="PANTHER" id="PTHR10291">
    <property type="entry name" value="DEHYDRODOLICHYL DIPHOSPHATE SYNTHASE FAMILY MEMBER"/>
    <property type="match status" value="1"/>
</dbReference>
<dbReference type="FunFam" id="3.40.1180.10:FF:000001">
    <property type="entry name" value="(2E,6E)-farnesyl-diphosphate-specific ditrans,polycis-undecaprenyl-diphosphate synthase"/>
    <property type="match status" value="1"/>
</dbReference>
<feature type="binding site" evidence="2">
    <location>
        <begin position="220"/>
        <end position="222"/>
    </location>
    <ligand>
        <name>substrate</name>
    </ligand>
</feature>
<organism evidence="3 4">
    <name type="scientific">Leptotrichia hofstadii</name>
    <dbReference type="NCBI Taxonomy" id="157688"/>
    <lineage>
        <taxon>Bacteria</taxon>
        <taxon>Fusobacteriati</taxon>
        <taxon>Fusobacteriota</taxon>
        <taxon>Fusobacteriia</taxon>
        <taxon>Fusobacteriales</taxon>
        <taxon>Leptotrichiaceae</taxon>
        <taxon>Leptotrichia</taxon>
    </lineage>
</organism>
<dbReference type="EC" id="2.5.1.-" evidence="2"/>
<feature type="binding site" evidence="2">
    <location>
        <position position="66"/>
    </location>
    <ligand>
        <name>substrate</name>
    </ligand>
</feature>
<dbReference type="Proteomes" id="UP000321892">
    <property type="component" value="Chromosome"/>
</dbReference>
<dbReference type="InterPro" id="IPR001441">
    <property type="entry name" value="UPP_synth-like"/>
</dbReference>
<sequence length="269" mass="31365">MDRDELVIPKHIAIIMDGNGRWAKERAKIRLEGHRAGANSLEKILKYAGDIGVKYLTVYAFSTENWKRPEKEVKGLMDLFAKYLDKEKKNLKKQGVRLLVTGSKENISQKLLKKIEETENYLADCEKIVFNIAFNYGGRREIIDAVNKVLHTKLSSESNVTGKEQFNNENESLNVTEKVVNEFVDKKETLKITEEEFSKFMYRPEIPDPELVIRTSGEFRISNFLLWEVAYSEFYITDVYWPDFDENELDKAILSFNKRDRRYGGLNVK</sequence>
<dbReference type="GO" id="GO:0045547">
    <property type="term" value="F:ditrans,polycis-polyprenyl diphosphate synthase [(2E,6E)-farnesyl diphosphate specific] activity"/>
    <property type="evidence" value="ECO:0007669"/>
    <property type="project" value="TreeGrafter"/>
</dbReference>
<feature type="binding site" evidence="2">
    <location>
        <begin position="62"/>
        <end position="64"/>
    </location>
    <ligand>
        <name>substrate</name>
    </ligand>
</feature>
<dbReference type="InterPro" id="IPR036424">
    <property type="entry name" value="UPP_synth-like_sf"/>
</dbReference>
<feature type="binding site" evidence="2">
    <location>
        <position position="214"/>
    </location>
    <ligand>
        <name>substrate</name>
    </ligand>
</feature>
<feature type="binding site" evidence="2">
    <location>
        <position position="17"/>
    </location>
    <ligand>
        <name>Mg(2+)</name>
        <dbReference type="ChEBI" id="CHEBI:18420"/>
    </ligand>
</feature>
<keyword evidence="1 2" id="KW-0808">Transferase</keyword>
<dbReference type="PANTHER" id="PTHR10291:SF0">
    <property type="entry name" value="DEHYDRODOLICHYL DIPHOSPHATE SYNTHASE 2"/>
    <property type="match status" value="1"/>
</dbReference>
<dbReference type="Pfam" id="PF01255">
    <property type="entry name" value="Prenyltransf"/>
    <property type="match status" value="1"/>
</dbReference>
<feature type="binding site" evidence="2">
    <location>
        <position position="22"/>
    </location>
    <ligand>
        <name>substrate</name>
    </ligand>
</feature>
<dbReference type="GO" id="GO:0016094">
    <property type="term" value="P:polyprenol biosynthetic process"/>
    <property type="evidence" value="ECO:0007669"/>
    <property type="project" value="TreeGrafter"/>
</dbReference>
<dbReference type="SUPFAM" id="SSF64005">
    <property type="entry name" value="Undecaprenyl diphosphate synthase"/>
    <property type="match status" value="1"/>
</dbReference>
<accession>A0A510JMA8</accession>
<dbReference type="RefSeq" id="WP_026745717.1">
    <property type="nucleotide sequence ID" value="NZ_AP019823.1"/>
</dbReference>
<dbReference type="PROSITE" id="PS01066">
    <property type="entry name" value="UPP_SYNTHASE"/>
    <property type="match status" value="1"/>
</dbReference>
<dbReference type="CDD" id="cd00475">
    <property type="entry name" value="Cis_IPPS"/>
    <property type="match status" value="1"/>
</dbReference>
<feature type="binding site" evidence="2">
    <location>
        <position position="30"/>
    </location>
    <ligand>
        <name>substrate</name>
    </ligand>
</feature>
<feature type="binding site" evidence="2">
    <location>
        <position position="68"/>
    </location>
    <ligand>
        <name>substrate</name>
    </ligand>
</feature>
<dbReference type="AlphaFoldDB" id="A0A510JMA8"/>
<keyword evidence="2" id="KW-0460">Magnesium</keyword>
<name>A0A510JMA8_9FUSO</name>
<feature type="binding site" evidence="2">
    <location>
        <position position="233"/>
    </location>
    <ligand>
        <name>Mg(2+)</name>
        <dbReference type="ChEBI" id="CHEBI:18420"/>
    </ligand>
</feature>
<feature type="binding site" evidence="2">
    <location>
        <position position="34"/>
    </location>
    <ligand>
        <name>substrate</name>
    </ligand>
</feature>
<feature type="active site" description="Proton acceptor" evidence="2">
    <location>
        <position position="65"/>
    </location>
</feature>
<evidence type="ECO:0000313" key="3">
    <source>
        <dbReference type="EMBL" id="BBM39541.1"/>
    </source>
</evidence>
<feature type="binding site" evidence="2">
    <location>
        <begin position="18"/>
        <end position="21"/>
    </location>
    <ligand>
        <name>substrate</name>
    </ligand>
</feature>
<protein>
    <recommendedName>
        <fullName evidence="2">Isoprenyl transferase</fullName>
        <ecNumber evidence="2">2.5.1.-</ecNumber>
    </recommendedName>
</protein>
<dbReference type="EMBL" id="AP019823">
    <property type="protein sequence ID" value="BBM39541.1"/>
    <property type="molecule type" value="Genomic_DNA"/>
</dbReference>
<evidence type="ECO:0000256" key="1">
    <source>
        <dbReference type="ARBA" id="ARBA00022679"/>
    </source>
</evidence>